<evidence type="ECO:0000313" key="4">
    <source>
        <dbReference type="Proteomes" id="UP001153712"/>
    </source>
</evidence>
<evidence type="ECO:0000256" key="1">
    <source>
        <dbReference type="ARBA" id="ARBA00022614"/>
    </source>
</evidence>
<dbReference type="SUPFAM" id="SSF52058">
    <property type="entry name" value="L domain-like"/>
    <property type="match status" value="1"/>
</dbReference>
<dbReference type="Gene3D" id="3.80.10.10">
    <property type="entry name" value="Ribonuclease Inhibitor"/>
    <property type="match status" value="1"/>
</dbReference>
<dbReference type="SMART" id="SM00369">
    <property type="entry name" value="LRR_TYP"/>
    <property type="match status" value="3"/>
</dbReference>
<protein>
    <submittedName>
        <fullName evidence="3">Uncharacterized protein</fullName>
    </submittedName>
</protein>
<dbReference type="PANTHER" id="PTHR48051:SF54">
    <property type="entry name" value="LEUCINE-RICH REPEAT-CONTAINING PROTEIN"/>
    <property type="match status" value="1"/>
</dbReference>
<dbReference type="InterPro" id="IPR050216">
    <property type="entry name" value="LRR_domain-containing"/>
</dbReference>
<dbReference type="InterPro" id="IPR032675">
    <property type="entry name" value="LRR_dom_sf"/>
</dbReference>
<proteinExistence type="predicted"/>
<reference evidence="3" key="1">
    <citation type="submission" date="2022-01" db="EMBL/GenBank/DDBJ databases">
        <authorList>
            <person name="King R."/>
        </authorList>
    </citation>
    <scope>NUCLEOTIDE SEQUENCE</scope>
</reference>
<organism evidence="3 4">
    <name type="scientific">Phyllotreta striolata</name>
    <name type="common">Striped flea beetle</name>
    <name type="synonym">Crioceris striolata</name>
    <dbReference type="NCBI Taxonomy" id="444603"/>
    <lineage>
        <taxon>Eukaryota</taxon>
        <taxon>Metazoa</taxon>
        <taxon>Ecdysozoa</taxon>
        <taxon>Arthropoda</taxon>
        <taxon>Hexapoda</taxon>
        <taxon>Insecta</taxon>
        <taxon>Pterygota</taxon>
        <taxon>Neoptera</taxon>
        <taxon>Endopterygota</taxon>
        <taxon>Coleoptera</taxon>
        <taxon>Polyphaga</taxon>
        <taxon>Cucujiformia</taxon>
        <taxon>Chrysomeloidea</taxon>
        <taxon>Chrysomelidae</taxon>
        <taxon>Galerucinae</taxon>
        <taxon>Alticini</taxon>
        <taxon>Phyllotreta</taxon>
    </lineage>
</organism>
<dbReference type="Proteomes" id="UP001153712">
    <property type="component" value="Chromosome 6"/>
</dbReference>
<accession>A0A9N9TT50</accession>
<dbReference type="Pfam" id="PF13855">
    <property type="entry name" value="LRR_8"/>
    <property type="match status" value="1"/>
</dbReference>
<gene>
    <name evidence="3" type="ORF">PHYEVI_LOCUS9205</name>
</gene>
<dbReference type="GO" id="GO:0005737">
    <property type="term" value="C:cytoplasm"/>
    <property type="evidence" value="ECO:0007669"/>
    <property type="project" value="TreeGrafter"/>
</dbReference>
<dbReference type="AlphaFoldDB" id="A0A9N9TT50"/>
<dbReference type="PANTHER" id="PTHR48051">
    <property type="match status" value="1"/>
</dbReference>
<evidence type="ECO:0000256" key="2">
    <source>
        <dbReference type="ARBA" id="ARBA00022737"/>
    </source>
</evidence>
<keyword evidence="2" id="KW-0677">Repeat</keyword>
<keyword evidence="4" id="KW-1185">Reference proteome</keyword>
<dbReference type="InterPro" id="IPR001611">
    <property type="entry name" value="Leu-rich_rpt"/>
</dbReference>
<name>A0A9N9TT50_PHYSR</name>
<keyword evidence="1" id="KW-0433">Leucine-rich repeat</keyword>
<sequence>MSGLELISDLSDKKLVTLPKNVLDMVNLKMLVLEGNFLTRLPEDLFWRLPNLQWLDLRNNLLEAIPTSIGFHEKLENLLLTNNSLERLPNELGTVPNLKSLQVTENPLIYPERKVIMCGTKAIKSYLKTQYDLANRESKEEEDISDKITELDEHSLQDDYFDEVRKSKTEPNIISDEEAKIKKLKNRISDDQCINPDLEVRKLLPPILRKKDAQEPMKIIHKVTSDDNRISLKSFYTKPTPKNQKMHEKKYQNLKDGWLNELRILLTDQERILQQERNLRSISNWRLRRKMEPYREMPVEKTKPPFDTDPQYEKMMTREELAKTLNEFKQKGFIKPGEPNSTTPVQLQTMIKHIMDQLKEFELESDLGSNSIEMDRAEKQIRTMMDIQKKLMSLKSLNDVTL</sequence>
<dbReference type="InterPro" id="IPR003591">
    <property type="entry name" value="Leu-rich_rpt_typical-subtyp"/>
</dbReference>
<evidence type="ECO:0000313" key="3">
    <source>
        <dbReference type="EMBL" id="CAG9862901.1"/>
    </source>
</evidence>
<dbReference type="PROSITE" id="PS51450">
    <property type="entry name" value="LRR"/>
    <property type="match status" value="1"/>
</dbReference>
<dbReference type="EMBL" id="OU900099">
    <property type="protein sequence ID" value="CAG9862901.1"/>
    <property type="molecule type" value="Genomic_DNA"/>
</dbReference>
<dbReference type="OrthoDB" id="40118at2759"/>